<comment type="caution">
    <text evidence="4">The sequence shown here is derived from an EMBL/GenBank/DDBJ whole genome shotgun (WGS) entry which is preliminary data.</text>
</comment>
<feature type="domain" description="Lipoprotein LpqB C-terminal" evidence="3">
    <location>
        <begin position="416"/>
        <end position="469"/>
    </location>
</feature>
<evidence type="ECO:0000259" key="2">
    <source>
        <dbReference type="Pfam" id="PF07833"/>
    </source>
</evidence>
<feature type="signal peptide" evidence="1">
    <location>
        <begin position="1"/>
        <end position="27"/>
    </location>
</feature>
<dbReference type="PANTHER" id="PTHR36842">
    <property type="entry name" value="PROTEIN TOLB HOMOLOG"/>
    <property type="match status" value="1"/>
</dbReference>
<feature type="domain" description="Copper amine oxidase-like N-terminal" evidence="2">
    <location>
        <begin position="55"/>
        <end position="157"/>
    </location>
</feature>
<evidence type="ECO:0000256" key="1">
    <source>
        <dbReference type="SAM" id="SignalP"/>
    </source>
</evidence>
<dbReference type="Pfam" id="PF10647">
    <property type="entry name" value="Gmad1"/>
    <property type="match status" value="1"/>
</dbReference>
<evidence type="ECO:0000313" key="4">
    <source>
        <dbReference type="EMBL" id="MWV46769.1"/>
    </source>
</evidence>
<dbReference type="EMBL" id="WUBI01000005">
    <property type="protein sequence ID" value="MWV46769.1"/>
    <property type="molecule type" value="Genomic_DNA"/>
</dbReference>
<name>A0A7X3IMN2_9BACL</name>
<proteinExistence type="predicted"/>
<evidence type="ECO:0000313" key="5">
    <source>
        <dbReference type="Proteomes" id="UP000460318"/>
    </source>
</evidence>
<evidence type="ECO:0000259" key="3">
    <source>
        <dbReference type="Pfam" id="PF10647"/>
    </source>
</evidence>
<dbReference type="Gene3D" id="2.120.10.30">
    <property type="entry name" value="TolB, C-terminal domain"/>
    <property type="match status" value="1"/>
</dbReference>
<dbReference type="InterPro" id="IPR018910">
    <property type="entry name" value="LpqB_C"/>
</dbReference>
<dbReference type="SUPFAM" id="SSF55383">
    <property type="entry name" value="Copper amine oxidase, domain N"/>
    <property type="match status" value="1"/>
</dbReference>
<dbReference type="Gene3D" id="3.30.457.10">
    <property type="entry name" value="Copper amine oxidase-like, N-terminal domain"/>
    <property type="match status" value="1"/>
</dbReference>
<sequence>MKNNKMFQILAAAALVTTALSAGTAEAATAKAPVKSPAAKTVAAKFAVTTAQILVNGKSTSVQMLQAGNVKLIALGDLAKAYGAAVTSSKGVITIATGKSGQSLQLQTGSKTFKLDGAAHSFTTAPVMQDNRSYVELNPVVAAFGGEVLSAGQTLQVLTSERITGSFASVSFDAKGQVLAVKDDAEPAQLFSLNTDYSSRLLSSDNNVSNMTISPSGDSAAYTDETGQLFLLNLNGGQPYKLGADTSVKTDLAWTADSKNIYFIQGDKQEKISYISVDTGKITEVLADKVENKSEVHVSADGSKIAYIVNITGVAQNDKDSTEDSLKIDYSGAGEQIFTLDVGVKDAKPAALTATSDNKLYPAFLSNGSVAYLSADSDNINAKGVVKAISASGKIQDLIGDVDVTLSAASVNGNVVAAGEAADGTNKVYSIVAGVKTELYSTKSDITDLAISADGTRVAVVVDGKVIVVQNGKASQLTK</sequence>
<dbReference type="InterPro" id="IPR012854">
    <property type="entry name" value="Cu_amine_oxidase-like_N"/>
</dbReference>
<evidence type="ECO:0008006" key="6">
    <source>
        <dbReference type="Google" id="ProtNLM"/>
    </source>
</evidence>
<protein>
    <recommendedName>
        <fullName evidence="6">Copper amine oxidase-like N-terminal domain-containing protein</fullName>
    </recommendedName>
</protein>
<dbReference type="Proteomes" id="UP000460318">
    <property type="component" value="Unassembled WGS sequence"/>
</dbReference>
<reference evidence="4 5" key="1">
    <citation type="submission" date="2019-12" db="EMBL/GenBank/DDBJ databases">
        <title>Paenibacillus sp. nov., an endophytic bacterium isolated from the stem of Dendrobium.</title>
        <authorList>
            <person name="Zhao R."/>
        </authorList>
    </citation>
    <scope>NUCLEOTIDE SEQUENCE [LARGE SCALE GENOMIC DNA]</scope>
    <source>
        <strain evidence="4 5">HJL G12</strain>
    </source>
</reference>
<dbReference type="InterPro" id="IPR011042">
    <property type="entry name" value="6-blade_b-propeller_TolB-like"/>
</dbReference>
<dbReference type="PANTHER" id="PTHR36842:SF1">
    <property type="entry name" value="PROTEIN TOLB"/>
    <property type="match status" value="1"/>
</dbReference>
<feature type="chain" id="PRO_5031150669" description="Copper amine oxidase-like N-terminal domain-containing protein" evidence="1">
    <location>
        <begin position="28"/>
        <end position="479"/>
    </location>
</feature>
<dbReference type="Pfam" id="PF07833">
    <property type="entry name" value="Cu_amine_oxidN1"/>
    <property type="match status" value="1"/>
</dbReference>
<organism evidence="4 5">
    <name type="scientific">Paenibacillus dendrobii</name>
    <dbReference type="NCBI Taxonomy" id="2691084"/>
    <lineage>
        <taxon>Bacteria</taxon>
        <taxon>Bacillati</taxon>
        <taxon>Bacillota</taxon>
        <taxon>Bacilli</taxon>
        <taxon>Bacillales</taxon>
        <taxon>Paenibacillaceae</taxon>
        <taxon>Paenibacillus</taxon>
    </lineage>
</organism>
<dbReference type="SUPFAM" id="SSF82171">
    <property type="entry name" value="DPP6 N-terminal domain-like"/>
    <property type="match status" value="1"/>
</dbReference>
<accession>A0A7X3IMN2</accession>
<gene>
    <name evidence="4" type="ORF">GRF59_24475</name>
</gene>
<keyword evidence="1" id="KW-0732">Signal</keyword>
<dbReference type="RefSeq" id="WP_160500372.1">
    <property type="nucleotide sequence ID" value="NZ_WUBI01000005.1"/>
</dbReference>
<keyword evidence="5" id="KW-1185">Reference proteome</keyword>
<dbReference type="InterPro" id="IPR036582">
    <property type="entry name" value="Mao_N_sf"/>
</dbReference>
<dbReference type="AlphaFoldDB" id="A0A7X3IMN2"/>